<protein>
    <submittedName>
        <fullName evidence="1">Uncharacterized protein</fullName>
    </submittedName>
</protein>
<sequence length="45" mass="5364">MLLRRLNTFNNPIKITYSMQSQADIKKTRLVRVFYILKLSLLDHA</sequence>
<evidence type="ECO:0000313" key="1">
    <source>
        <dbReference type="EMBL" id="KAF7775535.1"/>
    </source>
</evidence>
<dbReference type="Proteomes" id="UP000016487">
    <property type="component" value="Unassembled WGS sequence"/>
</dbReference>
<reference evidence="1" key="2">
    <citation type="submission" date="2015-03" db="EMBL/GenBank/DDBJ databases">
        <title>Genome sequence of Pseudoalteromonas citrea.</title>
        <authorList>
            <person name="Xie B.-B."/>
            <person name="Rong J.-C."/>
            <person name="Qin Q.-L."/>
            <person name="Zhang Y.-Z."/>
        </authorList>
    </citation>
    <scope>NUCLEOTIDE SEQUENCE</scope>
    <source>
        <strain evidence="1">DSM 8771</strain>
    </source>
</reference>
<dbReference type="EMBL" id="AHBZ03000012">
    <property type="protein sequence ID" value="KAF7775535.1"/>
    <property type="molecule type" value="Genomic_DNA"/>
</dbReference>
<organism evidence="1 2">
    <name type="scientific">Pseudoalteromonas citrea</name>
    <dbReference type="NCBI Taxonomy" id="43655"/>
    <lineage>
        <taxon>Bacteria</taxon>
        <taxon>Pseudomonadati</taxon>
        <taxon>Pseudomonadota</taxon>
        <taxon>Gammaproteobacteria</taxon>
        <taxon>Alteromonadales</taxon>
        <taxon>Pseudoalteromonadaceae</taxon>
        <taxon>Pseudoalteromonas</taxon>
    </lineage>
</organism>
<dbReference type="AlphaFoldDB" id="A0AAD4AMM9"/>
<gene>
    <name evidence="1" type="ORF">PCIT_a1743</name>
</gene>
<comment type="caution">
    <text evidence="1">The sequence shown here is derived from an EMBL/GenBank/DDBJ whole genome shotgun (WGS) entry which is preliminary data.</text>
</comment>
<evidence type="ECO:0000313" key="2">
    <source>
        <dbReference type="Proteomes" id="UP000016487"/>
    </source>
</evidence>
<proteinExistence type="predicted"/>
<name>A0AAD4AMM9_9GAMM</name>
<accession>A0AAD4AMM9</accession>
<reference evidence="1" key="1">
    <citation type="journal article" date="2012" name="J. Bacteriol.">
        <title>Genome sequences of type strains of seven species of the marine bacterium Pseudoalteromonas.</title>
        <authorList>
            <person name="Xie B.B."/>
            <person name="Shu Y.L."/>
            <person name="Qin Q.L."/>
            <person name="Rong J.C."/>
            <person name="Zhang X.Y."/>
            <person name="Chen X.L."/>
            <person name="Shi M."/>
            <person name="He H.L."/>
            <person name="Zhou B.C."/>
            <person name="Zhang Y.Z."/>
        </authorList>
    </citation>
    <scope>NUCLEOTIDE SEQUENCE</scope>
    <source>
        <strain evidence="1">DSM 8771</strain>
    </source>
</reference>